<protein>
    <submittedName>
        <fullName evidence="1">Uncharacterized protein</fullName>
    </submittedName>
</protein>
<sequence length="352" mass="40831">MAILVNGRQLEVGMAIRDEKHPMHQYALEYTQGLAELKEKFGKKIKFIRPGWPKTNIGSDSKGNEARLKEPTPPAMFPLERAFPHPVRGEEIWSCCLNMPKLLPNGLWSIGNKKSIKIEEFIIVDIDKQPDLAYYLAYIAHFERGGRLRVDDPKAEIRERAEKERQLVERKTAIWQMLTDENVLRKMAAAYGVPNSGTKEPDQLRFDLEAQLETNDKKRKNDLTIKGTREFLEEMKVTDSIRLRAFIKGLEDDKKLFYKPDGRYRLGDKVLMQVPQSEINKRFEYICGYYAIPNNIDKLRELMVDVMDKATLDGLTDNRDITWLAKIMDINTAFKEKSELRSKVYEAFNLAL</sequence>
<proteinExistence type="predicted"/>
<name>A0A6H1ZTV1_9ZZZZ</name>
<dbReference type="AlphaFoldDB" id="A0A6H1ZTV1"/>
<accession>A0A6H1ZTV1</accession>
<reference evidence="1" key="1">
    <citation type="submission" date="2020-03" db="EMBL/GenBank/DDBJ databases">
        <title>The deep terrestrial virosphere.</title>
        <authorList>
            <person name="Holmfeldt K."/>
            <person name="Nilsson E."/>
            <person name="Simone D."/>
            <person name="Lopez-Fernandez M."/>
            <person name="Wu X."/>
            <person name="de Brujin I."/>
            <person name="Lundin D."/>
            <person name="Andersson A."/>
            <person name="Bertilsson S."/>
            <person name="Dopson M."/>
        </authorList>
    </citation>
    <scope>NUCLEOTIDE SEQUENCE</scope>
    <source>
        <strain evidence="1">TM448A02083</strain>
    </source>
</reference>
<organism evidence="1">
    <name type="scientific">viral metagenome</name>
    <dbReference type="NCBI Taxonomy" id="1070528"/>
    <lineage>
        <taxon>unclassified sequences</taxon>
        <taxon>metagenomes</taxon>
        <taxon>organismal metagenomes</taxon>
    </lineage>
</organism>
<evidence type="ECO:0000313" key="1">
    <source>
        <dbReference type="EMBL" id="QJA51356.1"/>
    </source>
</evidence>
<dbReference type="EMBL" id="MT144256">
    <property type="protein sequence ID" value="QJA51356.1"/>
    <property type="molecule type" value="Genomic_DNA"/>
</dbReference>
<gene>
    <name evidence="1" type="ORF">TM448A02083_0004</name>
</gene>